<dbReference type="AlphaFoldDB" id="A0A1M5UZM2"/>
<name>A0A1M5UZM2_9FLAO</name>
<organism evidence="2 3">
    <name type="scientific">Winogradskyella jejuensis</name>
    <dbReference type="NCBI Taxonomy" id="1089305"/>
    <lineage>
        <taxon>Bacteria</taxon>
        <taxon>Pseudomonadati</taxon>
        <taxon>Bacteroidota</taxon>
        <taxon>Flavobacteriia</taxon>
        <taxon>Flavobacteriales</taxon>
        <taxon>Flavobacteriaceae</taxon>
        <taxon>Winogradskyella</taxon>
    </lineage>
</organism>
<dbReference type="InterPro" id="IPR019619">
    <property type="entry name" value="DUF2490"/>
</dbReference>
<gene>
    <name evidence="2" type="ORF">SAMN05444148_2661</name>
</gene>
<evidence type="ECO:0000256" key="1">
    <source>
        <dbReference type="SAM" id="Phobius"/>
    </source>
</evidence>
<protein>
    <recommendedName>
        <fullName evidence="4">DUF2490 domain-containing protein</fullName>
    </recommendedName>
</protein>
<dbReference type="Pfam" id="PF10677">
    <property type="entry name" value="DUF2490"/>
    <property type="match status" value="1"/>
</dbReference>
<dbReference type="Proteomes" id="UP000184522">
    <property type="component" value="Unassembled WGS sequence"/>
</dbReference>
<proteinExistence type="predicted"/>
<accession>A0A1M5UZM2</accession>
<keyword evidence="1" id="KW-0472">Membrane</keyword>
<dbReference type="STRING" id="1089305.SAMN05444148_2661"/>
<sequence>MIWRAHFWALFSFYLFMKVTLSLSLFFFSISLLSQNPSEDYLGSWYTYGSNHRLSERFSLSPYGELRFYEPSSNYNLAFFSLRGSYHFKNNQSVGLGYAYLDIDTVFEFDNEPNVHENRIFESYSAQKTFGKFLLTHRAQLEQRLLDFKDRNEIQNRLRYRIGLKYVLNSTFSVKITEEPFINFQDQVFHENRFYAGLDIKILKHSQLQIGYLKQHIRKNNLNRIQVGISIKTDHRKSKHSIAVL</sequence>
<evidence type="ECO:0008006" key="4">
    <source>
        <dbReference type="Google" id="ProtNLM"/>
    </source>
</evidence>
<feature type="transmembrane region" description="Helical" evidence="1">
    <location>
        <begin position="7"/>
        <end position="28"/>
    </location>
</feature>
<keyword evidence="1" id="KW-0812">Transmembrane</keyword>
<keyword evidence="3" id="KW-1185">Reference proteome</keyword>
<reference evidence="3" key="1">
    <citation type="submission" date="2016-11" db="EMBL/GenBank/DDBJ databases">
        <authorList>
            <person name="Varghese N."/>
            <person name="Submissions S."/>
        </authorList>
    </citation>
    <scope>NUCLEOTIDE SEQUENCE [LARGE SCALE GENOMIC DNA]</scope>
    <source>
        <strain evidence="3">DSM 25330</strain>
    </source>
</reference>
<evidence type="ECO:0000313" key="3">
    <source>
        <dbReference type="Proteomes" id="UP000184522"/>
    </source>
</evidence>
<keyword evidence="1" id="KW-1133">Transmembrane helix</keyword>
<evidence type="ECO:0000313" key="2">
    <source>
        <dbReference type="EMBL" id="SHH68334.1"/>
    </source>
</evidence>
<dbReference type="EMBL" id="FQWS01000002">
    <property type="protein sequence ID" value="SHH68334.1"/>
    <property type="molecule type" value="Genomic_DNA"/>
</dbReference>